<evidence type="ECO:0000313" key="3">
    <source>
        <dbReference type="Proteomes" id="UP001151760"/>
    </source>
</evidence>
<dbReference type="InterPro" id="IPR005135">
    <property type="entry name" value="Endo/exonuclease/phosphatase"/>
</dbReference>
<dbReference type="Gene3D" id="3.60.10.10">
    <property type="entry name" value="Endonuclease/exonuclease/phosphatase"/>
    <property type="match status" value="1"/>
</dbReference>
<sequence>MVTLGTLTGKFLELVDALKRKKVDIACFQETKWKGSHNREGNQYKLWYSGSTTAHNGVGVILAPNLKDKVIQVSSISDRIMMVRLVIEEETIRVFSVYAPQVGHGEAKNKSFWDSVDDLVKECSMTQQQLIIAGDLNGHIGAEADGFSSVHGGFGYGVRNEEGRMILEFAAAHDLVFVNSFFKKRDAHLITYHSGDHDTQIDYMLVRIGDLSVCKDCKVFLSEVCFSQHRLLALDINIKRRPRSTKMAVKPRILWKNLHGEAAEAFRTRVIEGVTPEVGGRTTIDTEQMWNRLANTIRVAAKETLRVVAGASRTHIGQRESWWFSEEVQNKVKAKQTQFRELISMRGNEADRSATEERYKEAKIEAKKAVTRVKDKAYEDLRGQTEDVDSIGATPQNNCYCSRIRHTEVKEALQKMGRNKAVGPDEIHIEAWRCLGGEEVRWLTILFNKTLSRAKMPEEWRLSKRVIKRRVRQETEVLENQFGFMPRRSLMEAIHIIRTLMENYRERQKDLHLAFLDLEKAYGSVLRELIWKTLRDKGTPMKYIKVIQDMYEGARTFLDTPDGLNGRLEQWREMIEDKGLWVSREKTEYMRCDFNRNENDQNEEAVIRIGEHILKPKESFRYLGSVIHKSGRIEDDVTHCIQAGWLKWRAATGILCDKNVPLKLKGKFYRVAIRPAMLYGSECWPLSKIREGQLRWFGHVKRRPQSAPVRRVKAIVIDSVRRRGRPKFMWEDRLKTDLKELLLSEDMTSDRNSWRTRIRVDEVDA</sequence>
<reference evidence="2" key="1">
    <citation type="journal article" date="2022" name="Int. J. Mol. Sci.">
        <title>Draft Genome of Tanacetum Coccineum: Genomic Comparison of Closely Related Tanacetum-Family Plants.</title>
        <authorList>
            <person name="Yamashiro T."/>
            <person name="Shiraishi A."/>
            <person name="Nakayama K."/>
            <person name="Satake H."/>
        </authorList>
    </citation>
    <scope>NUCLEOTIDE SEQUENCE</scope>
</reference>
<organism evidence="2 3">
    <name type="scientific">Tanacetum coccineum</name>
    <dbReference type="NCBI Taxonomy" id="301880"/>
    <lineage>
        <taxon>Eukaryota</taxon>
        <taxon>Viridiplantae</taxon>
        <taxon>Streptophyta</taxon>
        <taxon>Embryophyta</taxon>
        <taxon>Tracheophyta</taxon>
        <taxon>Spermatophyta</taxon>
        <taxon>Magnoliopsida</taxon>
        <taxon>eudicotyledons</taxon>
        <taxon>Gunneridae</taxon>
        <taxon>Pentapetalae</taxon>
        <taxon>asterids</taxon>
        <taxon>campanulids</taxon>
        <taxon>Asterales</taxon>
        <taxon>Asteraceae</taxon>
        <taxon>Asteroideae</taxon>
        <taxon>Anthemideae</taxon>
        <taxon>Anthemidinae</taxon>
        <taxon>Tanacetum</taxon>
    </lineage>
</organism>
<name>A0ABQ4ZSC0_9ASTR</name>
<feature type="domain" description="Endonuclease/exonuclease/phosphatase" evidence="1">
    <location>
        <begin position="13"/>
        <end position="138"/>
    </location>
</feature>
<proteinExistence type="predicted"/>
<dbReference type="Pfam" id="PF03372">
    <property type="entry name" value="Exo_endo_phos"/>
    <property type="match status" value="1"/>
</dbReference>
<gene>
    <name evidence="2" type="ORF">Tco_0800157</name>
</gene>
<dbReference type="Proteomes" id="UP001151760">
    <property type="component" value="Unassembled WGS sequence"/>
</dbReference>
<dbReference type="PANTHER" id="PTHR46238">
    <property type="entry name" value="REVERSE TRANSCRIPTASE DOMAIN-CONTAINING PROTEIN"/>
    <property type="match status" value="1"/>
</dbReference>
<dbReference type="SUPFAM" id="SSF56219">
    <property type="entry name" value="DNase I-like"/>
    <property type="match status" value="1"/>
</dbReference>
<accession>A0ABQ4ZSC0</accession>
<comment type="caution">
    <text evidence="2">The sequence shown here is derived from an EMBL/GenBank/DDBJ whole genome shotgun (WGS) entry which is preliminary data.</text>
</comment>
<dbReference type="PANTHER" id="PTHR46238:SF11">
    <property type="entry name" value="AGAMOUS-LIKE MADS-BOX PROTEIN AGL16"/>
    <property type="match status" value="1"/>
</dbReference>
<keyword evidence="3" id="KW-1185">Reference proteome</keyword>
<reference evidence="2" key="2">
    <citation type="submission" date="2022-01" db="EMBL/GenBank/DDBJ databases">
        <authorList>
            <person name="Yamashiro T."/>
            <person name="Shiraishi A."/>
            <person name="Satake H."/>
            <person name="Nakayama K."/>
        </authorList>
    </citation>
    <scope>NUCLEOTIDE SEQUENCE</scope>
</reference>
<protein>
    <submittedName>
        <fullName evidence="2">Retrovirus-related pol polyprotein LINE-1</fullName>
    </submittedName>
</protein>
<dbReference type="CDD" id="cd09076">
    <property type="entry name" value="L1-EN"/>
    <property type="match status" value="1"/>
</dbReference>
<dbReference type="InterPro" id="IPR036691">
    <property type="entry name" value="Endo/exonu/phosph_ase_sf"/>
</dbReference>
<dbReference type="EMBL" id="BQNB010011638">
    <property type="protein sequence ID" value="GJS93189.1"/>
    <property type="molecule type" value="Genomic_DNA"/>
</dbReference>
<evidence type="ECO:0000259" key="1">
    <source>
        <dbReference type="Pfam" id="PF03372"/>
    </source>
</evidence>
<evidence type="ECO:0000313" key="2">
    <source>
        <dbReference type="EMBL" id="GJS93189.1"/>
    </source>
</evidence>